<dbReference type="AlphaFoldDB" id="A0A840RZP9"/>
<keyword evidence="3" id="KW-1185">Reference proteome</keyword>
<dbReference type="InterPro" id="IPR024402">
    <property type="entry name" value="DUF2726"/>
</dbReference>
<accession>A0A840RZP9</accession>
<sequence>MQVPFFQRLGQQLRPLVRAHANEDTVAAWPPVAARLLNAPERLAHSVLQQALPDCQLFVHVPLARLVRVPNRRSYNEWLSRISGLSADFAICDRSSQVIGTVLLSPREETPRGKLRRERLARVLRAAGLQVVEWQVGWQPHQNELRQALGLARL</sequence>
<dbReference type="EMBL" id="JACHHO010000001">
    <property type="protein sequence ID" value="MBB5203475.1"/>
    <property type="molecule type" value="Genomic_DNA"/>
</dbReference>
<protein>
    <recommendedName>
        <fullName evidence="1">DUF2726 domain-containing protein</fullName>
    </recommendedName>
</protein>
<organism evidence="2 3">
    <name type="scientific">Inhella inkyongensis</name>
    <dbReference type="NCBI Taxonomy" id="392593"/>
    <lineage>
        <taxon>Bacteria</taxon>
        <taxon>Pseudomonadati</taxon>
        <taxon>Pseudomonadota</taxon>
        <taxon>Betaproteobacteria</taxon>
        <taxon>Burkholderiales</taxon>
        <taxon>Sphaerotilaceae</taxon>
        <taxon>Inhella</taxon>
    </lineage>
</organism>
<name>A0A840RZP9_9BURK</name>
<dbReference type="Pfam" id="PF10881">
    <property type="entry name" value="DUF2726"/>
    <property type="match status" value="1"/>
</dbReference>
<reference evidence="2 3" key="1">
    <citation type="submission" date="2020-08" db="EMBL/GenBank/DDBJ databases">
        <title>Genomic Encyclopedia of Type Strains, Phase IV (KMG-IV): sequencing the most valuable type-strain genomes for metagenomic binning, comparative biology and taxonomic classification.</title>
        <authorList>
            <person name="Goeker M."/>
        </authorList>
    </citation>
    <scope>NUCLEOTIDE SEQUENCE [LARGE SCALE GENOMIC DNA]</scope>
    <source>
        <strain evidence="2 3">DSM 23958</strain>
    </source>
</reference>
<evidence type="ECO:0000313" key="3">
    <source>
        <dbReference type="Proteomes" id="UP000554837"/>
    </source>
</evidence>
<gene>
    <name evidence="2" type="ORF">HNQ51_000768</name>
</gene>
<comment type="caution">
    <text evidence="2">The sequence shown here is derived from an EMBL/GenBank/DDBJ whole genome shotgun (WGS) entry which is preliminary data.</text>
</comment>
<evidence type="ECO:0000259" key="1">
    <source>
        <dbReference type="Pfam" id="PF10881"/>
    </source>
</evidence>
<evidence type="ECO:0000313" key="2">
    <source>
        <dbReference type="EMBL" id="MBB5203475.1"/>
    </source>
</evidence>
<dbReference type="Proteomes" id="UP000554837">
    <property type="component" value="Unassembled WGS sequence"/>
</dbReference>
<dbReference type="RefSeq" id="WP_175423680.1">
    <property type="nucleotide sequence ID" value="NZ_CP040709.1"/>
</dbReference>
<feature type="domain" description="DUF2726" evidence="1">
    <location>
        <begin position="35"/>
        <end position="149"/>
    </location>
</feature>
<proteinExistence type="predicted"/>